<evidence type="ECO:0000259" key="3">
    <source>
        <dbReference type="PROSITE" id="PS50043"/>
    </source>
</evidence>
<name>A0ABT1IW39_9ACTN</name>
<dbReference type="PROSITE" id="PS50043">
    <property type="entry name" value="HTH_LUXR_2"/>
    <property type="match status" value="1"/>
</dbReference>
<evidence type="ECO:0000256" key="2">
    <source>
        <dbReference type="ARBA" id="ARBA00022840"/>
    </source>
</evidence>
<dbReference type="InterPro" id="IPR016032">
    <property type="entry name" value="Sig_transdc_resp-reg_C-effctor"/>
</dbReference>
<protein>
    <submittedName>
        <fullName evidence="4">DNA-binding CsgD family transcriptional regulator</fullName>
    </submittedName>
</protein>
<feature type="domain" description="HTH luxR-type" evidence="3">
    <location>
        <begin position="893"/>
        <end position="956"/>
    </location>
</feature>
<dbReference type="InterPro" id="IPR000792">
    <property type="entry name" value="Tscrpt_reg_LuxR_C"/>
</dbReference>
<dbReference type="PROSITE" id="PS00622">
    <property type="entry name" value="HTH_LUXR_1"/>
    <property type="match status" value="1"/>
</dbReference>
<gene>
    <name evidence="4" type="ORF">FHR36_002471</name>
</gene>
<dbReference type="PRINTS" id="PR00038">
    <property type="entry name" value="HTHLUXR"/>
</dbReference>
<keyword evidence="1" id="KW-0547">Nucleotide-binding</keyword>
<proteinExistence type="predicted"/>
<dbReference type="GO" id="GO:0003677">
    <property type="term" value="F:DNA binding"/>
    <property type="evidence" value="ECO:0007669"/>
    <property type="project" value="UniProtKB-KW"/>
</dbReference>
<dbReference type="Pfam" id="PF00196">
    <property type="entry name" value="GerE"/>
    <property type="match status" value="1"/>
</dbReference>
<dbReference type="InterPro" id="IPR036388">
    <property type="entry name" value="WH-like_DNA-bd_sf"/>
</dbReference>
<dbReference type="Proteomes" id="UP001206483">
    <property type="component" value="Unassembled WGS sequence"/>
</dbReference>
<dbReference type="InterPro" id="IPR041664">
    <property type="entry name" value="AAA_16"/>
</dbReference>
<dbReference type="EMBL" id="JAMZDX010000002">
    <property type="protein sequence ID" value="MCP2309347.1"/>
    <property type="molecule type" value="Genomic_DNA"/>
</dbReference>
<keyword evidence="2" id="KW-0067">ATP-binding</keyword>
<evidence type="ECO:0000313" key="4">
    <source>
        <dbReference type="EMBL" id="MCP2309347.1"/>
    </source>
</evidence>
<dbReference type="Gene3D" id="1.10.10.10">
    <property type="entry name" value="Winged helix-like DNA-binding domain superfamily/Winged helix DNA-binding domain"/>
    <property type="match status" value="1"/>
</dbReference>
<dbReference type="SUPFAM" id="SSF46894">
    <property type="entry name" value="C-terminal effector domain of the bipartite response regulators"/>
    <property type="match status" value="1"/>
</dbReference>
<evidence type="ECO:0000313" key="5">
    <source>
        <dbReference type="Proteomes" id="UP001206483"/>
    </source>
</evidence>
<dbReference type="PANTHER" id="PTHR16305">
    <property type="entry name" value="TESTICULAR SOLUBLE ADENYLYL CYCLASE"/>
    <property type="match status" value="1"/>
</dbReference>
<dbReference type="CDD" id="cd06170">
    <property type="entry name" value="LuxR_C_like"/>
    <property type="match status" value="1"/>
</dbReference>
<dbReference type="InterPro" id="IPR027417">
    <property type="entry name" value="P-loop_NTPase"/>
</dbReference>
<dbReference type="SUPFAM" id="SSF52540">
    <property type="entry name" value="P-loop containing nucleoside triphosphate hydrolases"/>
    <property type="match status" value="1"/>
</dbReference>
<keyword evidence="5" id="KW-1185">Reference proteome</keyword>
<keyword evidence="4" id="KW-0238">DNA-binding</keyword>
<comment type="caution">
    <text evidence="4">The sequence shown here is derived from an EMBL/GenBank/DDBJ whole genome shotgun (WGS) entry which is preliminary data.</text>
</comment>
<sequence>MTNVLAHGTARPDRDFPFVGRQRELDLLLAAVRHPPAVVLVEGEAGIGKSRLVHEAALVLSGEGERVLTGSCQPLREPFPYGPVVDALRKAGDWLPATGIPPTAGALAPLLPDLADRLPPAPARVEDPHTERHRLVQAVRSFLAALGPAVLIVEDLHWVDEATRDLLLLLARDLPDRLSLVLTYRAEDLPPGTPVLGAAYRHPPGVSGTTVRLGALTEEDIRELATAALSHRTPKALGRALHQRSEGLPLVVEEDLISLREQVRQRDFDEAVQRLHRSDAPHGLREAVTERLAVLSPSAAAVVDAAAVLAVPASEPLLAKVTGLGPDETADGITEALAGSVLRESDPGQYGFRHVLAQQVAYRHVAGPRRRRLHQRAIEELEARQPVPLVQVAHHTLALGDREGWLRRTEEAADQAIAIGDTGTAATLLRQILEEPQLDDDLRSRTALALARIATFGADYTANAALLRRILSDPRLAEATRGEVRLGFGLLMATQAGDRAGFRQIERAATELASRPERAARAMVALAMNEWDGEVEHAEMWMERAEAAVAESPDEGMRAAVRASRITLMAREGDPALWSLLEQLPLESDDQEIERQTARAVHNAGTFISELGHDARARQLLAGNQDRADRSGIPYLGVYGRTTLLTLDFTGGRWDGLEERLAGLADEYPDLILVNVERALILGGLAAARGQNSQAVEHFGAAAAYGDIHSEVSVALRAAAGLVGLRLAQGSPEEAAATAVPAVALLRETRAWPRNAGVVAAAVEAALAVGNRGDAERLADDAERELSGRQTPAADAGVHLARGLLLSDAAPTEAADRFEQARLTWREIGRPYDAARAAERLGRIETVTRPGTDPRHLAEALETYTRLGALADAARCQHLLRELGLAGTASHGRRGYGDRLSPREQQVAELLSKGATNRDIAGALFLSPRTVEQHVARVLHKLGATRKAVGEALRDLEDRL</sequence>
<organism evidence="4 5">
    <name type="scientific">Kitasatospora paracochleata</name>
    <dbReference type="NCBI Taxonomy" id="58354"/>
    <lineage>
        <taxon>Bacteria</taxon>
        <taxon>Bacillati</taxon>
        <taxon>Actinomycetota</taxon>
        <taxon>Actinomycetes</taxon>
        <taxon>Kitasatosporales</taxon>
        <taxon>Streptomycetaceae</taxon>
        <taxon>Kitasatospora</taxon>
    </lineage>
</organism>
<accession>A0ABT1IW39</accession>
<reference evidence="4 5" key="1">
    <citation type="submission" date="2022-06" db="EMBL/GenBank/DDBJ databases">
        <title>Sequencing the genomes of 1000 actinobacteria strains.</title>
        <authorList>
            <person name="Klenk H.-P."/>
        </authorList>
    </citation>
    <scope>NUCLEOTIDE SEQUENCE [LARGE SCALE GENOMIC DNA]</scope>
    <source>
        <strain evidence="4 5">DSM 41656</strain>
    </source>
</reference>
<dbReference type="SMART" id="SM00421">
    <property type="entry name" value="HTH_LUXR"/>
    <property type="match status" value="1"/>
</dbReference>
<dbReference type="RefSeq" id="WP_253796376.1">
    <property type="nucleotide sequence ID" value="NZ_BAAAUB010000025.1"/>
</dbReference>
<dbReference type="PANTHER" id="PTHR16305:SF35">
    <property type="entry name" value="TRANSCRIPTIONAL ACTIVATOR DOMAIN"/>
    <property type="match status" value="1"/>
</dbReference>
<dbReference type="Pfam" id="PF13191">
    <property type="entry name" value="AAA_16"/>
    <property type="match status" value="1"/>
</dbReference>
<evidence type="ECO:0000256" key="1">
    <source>
        <dbReference type="ARBA" id="ARBA00022741"/>
    </source>
</evidence>